<organism evidence="2 3">
    <name type="scientific">Elysia crispata</name>
    <name type="common">lettuce slug</name>
    <dbReference type="NCBI Taxonomy" id="231223"/>
    <lineage>
        <taxon>Eukaryota</taxon>
        <taxon>Metazoa</taxon>
        <taxon>Spiralia</taxon>
        <taxon>Lophotrochozoa</taxon>
        <taxon>Mollusca</taxon>
        <taxon>Gastropoda</taxon>
        <taxon>Heterobranchia</taxon>
        <taxon>Euthyneura</taxon>
        <taxon>Panpulmonata</taxon>
        <taxon>Sacoglossa</taxon>
        <taxon>Placobranchoidea</taxon>
        <taxon>Plakobranchidae</taxon>
        <taxon>Elysia</taxon>
    </lineage>
</organism>
<keyword evidence="3" id="KW-1185">Reference proteome</keyword>
<dbReference type="AlphaFoldDB" id="A0AAE0ZDF7"/>
<gene>
    <name evidence="2" type="ORF">RRG08_032086</name>
</gene>
<evidence type="ECO:0000313" key="2">
    <source>
        <dbReference type="EMBL" id="KAK3767409.1"/>
    </source>
</evidence>
<feature type="region of interest" description="Disordered" evidence="1">
    <location>
        <begin position="121"/>
        <end position="140"/>
    </location>
</feature>
<comment type="caution">
    <text evidence="2">The sequence shown here is derived from an EMBL/GenBank/DDBJ whole genome shotgun (WGS) entry which is preliminary data.</text>
</comment>
<accession>A0AAE0ZDF7</accession>
<evidence type="ECO:0000313" key="3">
    <source>
        <dbReference type="Proteomes" id="UP001283361"/>
    </source>
</evidence>
<sequence>MHAIGSDSESGLDQSQALILYDSQNWSTVITEQHRVVAAIRTKDPTGYVPSVEHAGALQTWQLFISSPHVSVESMFNFLLRMLSTSDVFSNQKAFVSSIPAYSIPTDTAKCSLDLGSGLFAPSSEDEPDESLPELPVPESESLLATERWRFLEER</sequence>
<protein>
    <submittedName>
        <fullName evidence="2">Uncharacterized protein</fullName>
    </submittedName>
</protein>
<name>A0AAE0ZDF7_9GAST</name>
<evidence type="ECO:0000256" key="1">
    <source>
        <dbReference type="SAM" id="MobiDB-lite"/>
    </source>
</evidence>
<dbReference type="Proteomes" id="UP001283361">
    <property type="component" value="Unassembled WGS sequence"/>
</dbReference>
<dbReference type="EMBL" id="JAWDGP010004149">
    <property type="protein sequence ID" value="KAK3767409.1"/>
    <property type="molecule type" value="Genomic_DNA"/>
</dbReference>
<proteinExistence type="predicted"/>
<reference evidence="2" key="1">
    <citation type="journal article" date="2023" name="G3 (Bethesda)">
        <title>A reference genome for the long-term kleptoplast-retaining sea slug Elysia crispata morphotype clarki.</title>
        <authorList>
            <person name="Eastman K.E."/>
            <person name="Pendleton A.L."/>
            <person name="Shaikh M.A."/>
            <person name="Suttiyut T."/>
            <person name="Ogas R."/>
            <person name="Tomko P."/>
            <person name="Gavelis G."/>
            <person name="Widhalm J.R."/>
            <person name="Wisecaver J.H."/>
        </authorList>
    </citation>
    <scope>NUCLEOTIDE SEQUENCE</scope>
    <source>
        <strain evidence="2">ECLA1</strain>
    </source>
</reference>